<reference evidence="11" key="2">
    <citation type="submission" date="2023-08" db="EMBL/GenBank/DDBJ databases">
        <authorList>
            <person name="Luo J."/>
        </authorList>
    </citation>
    <scope>NUCLEOTIDE SEQUENCE</scope>
    <source>
        <strain evidence="11">DSM 25064</strain>
    </source>
</reference>
<dbReference type="HAMAP" id="MF_02095">
    <property type="entry name" value="CysQ"/>
    <property type="match status" value="1"/>
</dbReference>
<dbReference type="AlphaFoldDB" id="A0AAW8B1X0"/>
<dbReference type="GO" id="GO:0000287">
    <property type="term" value="F:magnesium ion binding"/>
    <property type="evidence" value="ECO:0007669"/>
    <property type="project" value="UniProtKB-UniRule"/>
</dbReference>
<accession>A0AAW8B1X0</accession>
<dbReference type="InterPro" id="IPR006240">
    <property type="entry name" value="CysQ"/>
</dbReference>
<evidence type="ECO:0000256" key="2">
    <source>
        <dbReference type="ARBA" id="ARBA00005289"/>
    </source>
</evidence>
<feature type="binding site" evidence="9">
    <location>
        <begin position="95"/>
        <end position="98"/>
    </location>
    <ligand>
        <name>substrate</name>
    </ligand>
</feature>
<feature type="binding site" evidence="9">
    <location>
        <position position="73"/>
    </location>
    <ligand>
        <name>substrate</name>
    </ligand>
</feature>
<evidence type="ECO:0000256" key="3">
    <source>
        <dbReference type="ARBA" id="ARBA00022475"/>
    </source>
</evidence>
<evidence type="ECO:0000313" key="12">
    <source>
        <dbReference type="Proteomes" id="UP001178354"/>
    </source>
</evidence>
<comment type="caution">
    <text evidence="11">The sequence shown here is derived from an EMBL/GenBank/DDBJ whole genome shotgun (WGS) entry which is preliminary data.</text>
</comment>
<feature type="binding site" evidence="9">
    <location>
        <position position="95"/>
    </location>
    <ligand>
        <name>Mg(2+)</name>
        <dbReference type="ChEBI" id="CHEBI:18420"/>
        <label>1</label>
    </ligand>
</feature>
<evidence type="ECO:0000256" key="1">
    <source>
        <dbReference type="ARBA" id="ARBA00001625"/>
    </source>
</evidence>
<feature type="binding site" evidence="10">
    <location>
        <position position="227"/>
    </location>
    <ligand>
        <name>Mg(2+)</name>
        <dbReference type="ChEBI" id="CHEBI:18420"/>
        <label>1</label>
        <note>catalytic</note>
    </ligand>
</feature>
<dbReference type="Pfam" id="PF00459">
    <property type="entry name" value="Inositol_P"/>
    <property type="match status" value="1"/>
</dbReference>
<organism evidence="11 12">
    <name type="scientific">Porticoccus litoralis</name>
    <dbReference type="NCBI Taxonomy" id="434086"/>
    <lineage>
        <taxon>Bacteria</taxon>
        <taxon>Pseudomonadati</taxon>
        <taxon>Pseudomonadota</taxon>
        <taxon>Gammaproteobacteria</taxon>
        <taxon>Cellvibrionales</taxon>
        <taxon>Porticoccaceae</taxon>
        <taxon>Porticoccus</taxon>
    </lineage>
</organism>
<feature type="binding site" evidence="9">
    <location>
        <position position="96"/>
    </location>
    <ligand>
        <name>Mg(2+)</name>
        <dbReference type="ChEBI" id="CHEBI:18420"/>
        <label>2</label>
    </ligand>
</feature>
<keyword evidence="6 9" id="KW-0378">Hydrolase</keyword>
<dbReference type="PANTHER" id="PTHR43028">
    <property type="entry name" value="3'(2'),5'-BISPHOSPHATE NUCLEOTIDASE 1"/>
    <property type="match status" value="1"/>
</dbReference>
<dbReference type="RefSeq" id="WP_305169920.1">
    <property type="nucleotide sequence ID" value="NZ_JAUUUU010000002.1"/>
</dbReference>
<dbReference type="GO" id="GO:0046854">
    <property type="term" value="P:phosphatidylinositol phosphate biosynthetic process"/>
    <property type="evidence" value="ECO:0007669"/>
    <property type="project" value="InterPro"/>
</dbReference>
<feature type="binding site" evidence="10">
    <location>
        <position position="95"/>
    </location>
    <ligand>
        <name>Mg(2+)</name>
        <dbReference type="ChEBI" id="CHEBI:18420"/>
        <label>1</label>
        <note>catalytic</note>
    </ligand>
</feature>
<proteinExistence type="inferred from homology"/>
<comment type="catalytic activity">
    <reaction evidence="1 9">
        <text>adenosine 3',5'-bisphosphate + H2O = AMP + phosphate</text>
        <dbReference type="Rhea" id="RHEA:10040"/>
        <dbReference type="ChEBI" id="CHEBI:15377"/>
        <dbReference type="ChEBI" id="CHEBI:43474"/>
        <dbReference type="ChEBI" id="CHEBI:58343"/>
        <dbReference type="ChEBI" id="CHEBI:456215"/>
        <dbReference type="EC" id="3.1.3.7"/>
    </reaction>
</comment>
<comment type="similarity">
    <text evidence="2 9">Belongs to the inositol monophosphatase superfamily. CysQ family.</text>
</comment>
<keyword evidence="3 9" id="KW-1003">Cell membrane</keyword>
<dbReference type="PROSITE" id="PS00629">
    <property type="entry name" value="IMP_1"/>
    <property type="match status" value="1"/>
</dbReference>
<keyword evidence="8 9" id="KW-0472">Membrane</keyword>
<dbReference type="SUPFAM" id="SSF56655">
    <property type="entry name" value="Carbohydrate phosphatase"/>
    <property type="match status" value="1"/>
</dbReference>
<gene>
    <name evidence="9 11" type="primary">cysQ</name>
    <name evidence="11" type="ORF">Q8A57_05155</name>
</gene>
<dbReference type="InterPro" id="IPR050725">
    <property type="entry name" value="CysQ/Inositol_MonoPase"/>
</dbReference>
<protein>
    <recommendedName>
        <fullName evidence="9">3'(2'),5'-bisphosphate nucleotidase CysQ</fullName>
        <ecNumber evidence="9">3.1.3.7</ecNumber>
    </recommendedName>
    <alternativeName>
        <fullName evidence="9">3'(2'),5-bisphosphonucleoside 3'(2')-phosphohydrolase</fullName>
    </alternativeName>
    <alternativeName>
        <fullName evidence="9">3'-phosphoadenosine 5'-phosphate phosphatase</fullName>
        <shortName evidence="9">PAP phosphatase</shortName>
    </alternativeName>
</protein>
<dbReference type="InterPro" id="IPR020583">
    <property type="entry name" value="Inositol_monoP_metal-BS"/>
</dbReference>
<dbReference type="Gene3D" id="3.40.190.80">
    <property type="match status" value="1"/>
</dbReference>
<keyword evidence="4 9" id="KW-0997">Cell inner membrane</keyword>
<evidence type="ECO:0000256" key="10">
    <source>
        <dbReference type="PIRSR" id="PIRSR600760-2"/>
    </source>
</evidence>
<name>A0AAW8B1X0_9GAMM</name>
<dbReference type="Proteomes" id="UP001178354">
    <property type="component" value="Unassembled WGS sequence"/>
</dbReference>
<dbReference type="EMBL" id="JAUUUU010000002">
    <property type="protein sequence ID" value="MDP1520353.1"/>
    <property type="molecule type" value="Genomic_DNA"/>
</dbReference>
<dbReference type="PANTHER" id="PTHR43028:SF5">
    <property type="entry name" value="3'(2'),5'-BISPHOSPHATE NUCLEOTIDASE 1"/>
    <property type="match status" value="1"/>
</dbReference>
<keyword evidence="12" id="KW-1185">Reference proteome</keyword>
<keyword evidence="5 9" id="KW-0479">Metal-binding</keyword>
<feature type="binding site" evidence="9 10">
    <location>
        <position position="93"/>
    </location>
    <ligand>
        <name>Mg(2+)</name>
        <dbReference type="ChEBI" id="CHEBI:18420"/>
        <label>2</label>
    </ligand>
</feature>
<reference evidence="11" key="1">
    <citation type="journal article" date="2010" name="Int. J. Syst. Evol. Microbiol.">
        <title>Porticoccus litoralis gen. nov., sp. nov., a gammaproteobacterium isolated from the Yellow Sea.</title>
        <authorList>
            <person name="Oh H.M."/>
            <person name="Kim H."/>
            <person name="Kim K.M."/>
            <person name="Min G.S."/>
            <person name="Cho J.C."/>
        </authorList>
    </citation>
    <scope>NUCLEOTIDE SEQUENCE</scope>
    <source>
        <strain evidence="11">DSM 25064</strain>
    </source>
</reference>
<keyword evidence="7 9" id="KW-0460">Magnesium</keyword>
<dbReference type="InterPro" id="IPR000760">
    <property type="entry name" value="Inositol_monophosphatase-like"/>
</dbReference>
<evidence type="ECO:0000256" key="5">
    <source>
        <dbReference type="ARBA" id="ARBA00022723"/>
    </source>
</evidence>
<dbReference type="NCBIfam" id="TIGR01331">
    <property type="entry name" value="bisphos_cysQ"/>
    <property type="match status" value="1"/>
</dbReference>
<evidence type="ECO:0000256" key="4">
    <source>
        <dbReference type="ARBA" id="ARBA00022519"/>
    </source>
</evidence>
<evidence type="ECO:0000256" key="9">
    <source>
        <dbReference type="HAMAP-Rule" id="MF_02095"/>
    </source>
</evidence>
<comment type="cofactor">
    <cofactor evidence="9 10">
        <name>Mg(2+)</name>
        <dbReference type="ChEBI" id="CHEBI:18420"/>
    </cofactor>
</comment>
<feature type="binding site" evidence="10">
    <location>
        <position position="73"/>
    </location>
    <ligand>
        <name>Mg(2+)</name>
        <dbReference type="ChEBI" id="CHEBI:18420"/>
        <label>1</label>
        <note>catalytic</note>
    </ligand>
</feature>
<dbReference type="Gene3D" id="3.30.540.10">
    <property type="entry name" value="Fructose-1,6-Bisphosphatase, subunit A, domain 1"/>
    <property type="match status" value="1"/>
</dbReference>
<feature type="binding site" evidence="9">
    <location>
        <position position="227"/>
    </location>
    <ligand>
        <name>substrate</name>
    </ligand>
</feature>
<dbReference type="GO" id="GO:0005886">
    <property type="term" value="C:plasma membrane"/>
    <property type="evidence" value="ECO:0007669"/>
    <property type="project" value="UniProtKB-SubCell"/>
</dbReference>
<feature type="binding site" evidence="9">
    <location>
        <position position="73"/>
    </location>
    <ligand>
        <name>Mg(2+)</name>
        <dbReference type="ChEBI" id="CHEBI:18420"/>
        <label>1</label>
    </ligand>
</feature>
<dbReference type="PRINTS" id="PR00377">
    <property type="entry name" value="IMPHPHTASES"/>
</dbReference>
<evidence type="ECO:0000256" key="7">
    <source>
        <dbReference type="ARBA" id="ARBA00022842"/>
    </source>
</evidence>
<dbReference type="PROSITE" id="PS00630">
    <property type="entry name" value="IMP_2"/>
    <property type="match status" value="1"/>
</dbReference>
<dbReference type="EC" id="3.1.3.7" evidence="9"/>
<dbReference type="GO" id="GO:0008441">
    <property type="term" value="F:3'(2'),5'-bisphosphate nucleotidase activity"/>
    <property type="evidence" value="ECO:0007669"/>
    <property type="project" value="UniProtKB-UniRule"/>
</dbReference>
<comment type="subcellular location">
    <subcellularLocation>
        <location evidence="9">Cell inner membrane</location>
        <topology evidence="9">Peripheral membrane protein</topology>
        <orientation evidence="9">Cytoplasmic side</orientation>
    </subcellularLocation>
</comment>
<dbReference type="CDD" id="cd01638">
    <property type="entry name" value="CysQ"/>
    <property type="match status" value="1"/>
</dbReference>
<dbReference type="GO" id="GO:0050427">
    <property type="term" value="P:3'-phosphoadenosine 5'-phosphosulfate metabolic process"/>
    <property type="evidence" value="ECO:0007669"/>
    <property type="project" value="TreeGrafter"/>
</dbReference>
<evidence type="ECO:0000256" key="6">
    <source>
        <dbReference type="ARBA" id="ARBA00022801"/>
    </source>
</evidence>
<feature type="binding site" evidence="9">
    <location>
        <position position="93"/>
    </location>
    <ligand>
        <name>Mg(2+)</name>
        <dbReference type="ChEBI" id="CHEBI:18420"/>
        <label>1</label>
    </ligand>
</feature>
<feature type="binding site" evidence="10">
    <location>
        <position position="96"/>
    </location>
    <ligand>
        <name>Mg(2+)</name>
        <dbReference type="ChEBI" id="CHEBI:18420"/>
        <label>1</label>
        <note>catalytic</note>
    </ligand>
</feature>
<evidence type="ECO:0000313" key="11">
    <source>
        <dbReference type="EMBL" id="MDP1520353.1"/>
    </source>
</evidence>
<feature type="binding site" evidence="9">
    <location>
        <position position="227"/>
    </location>
    <ligand>
        <name>Mg(2+)</name>
        <dbReference type="ChEBI" id="CHEBI:18420"/>
        <label>2</label>
    </ligand>
</feature>
<dbReference type="InterPro" id="IPR020550">
    <property type="entry name" value="Inositol_monophosphatase_CS"/>
</dbReference>
<evidence type="ECO:0000256" key="8">
    <source>
        <dbReference type="ARBA" id="ARBA00023136"/>
    </source>
</evidence>
<comment type="function">
    <text evidence="9">Converts adenosine-3',5'-bisphosphate (PAP) to AMP.</text>
</comment>
<dbReference type="GO" id="GO:0000103">
    <property type="term" value="P:sulfate assimilation"/>
    <property type="evidence" value="ECO:0007669"/>
    <property type="project" value="TreeGrafter"/>
</dbReference>
<sequence>MKTSLPLDVSLLEQVISLAVLAGEAIMPFYRKVGELSVDTKADCSPVTEADRAADRLLQRQLPLLLDLPVLSEETEVPSYKQRASWTDYWLVDPLDGTREFLSGSGEFTVNIALISHGCPVLGVVYVPVSGVGYGGLVGGGAFRYESGSLCSINVRTMVERKDNGEPLTLVASRRHGGERASLLGEALSVYFGRAEVKPVGSSLKHCLVAEGKADLCAHFWPTSEWDTAAGQAIVEAAGGLLVDTTFQPLRYNSKPSLLNPSFYVIADRDFDWRRWLPLTGEFLE</sequence>